<protein>
    <submittedName>
        <fullName evidence="1">Uncharacterized protein</fullName>
    </submittedName>
</protein>
<evidence type="ECO:0000313" key="2">
    <source>
        <dbReference type="Proteomes" id="UP000095230"/>
    </source>
</evidence>
<dbReference type="RefSeq" id="WP_069670979.1">
    <property type="nucleotide sequence ID" value="NZ_MCBT01000024.1"/>
</dbReference>
<proteinExistence type="predicted"/>
<sequence>MFRKLTELNQEQSLEFIEYFNAALRRGSESGFGSDASTKFTVDGYEVLRRSILTSNEGEKGLITWRLLIDSDNKVISVDTIDNIQKLESYAEQFMGDILFSVLSGKKELFFRRNHYAVIHGSNLMGENWLPHFRFAPQFPDDDSKIVNAERRKYIDSHS</sequence>
<dbReference type="Proteomes" id="UP000095230">
    <property type="component" value="Unassembled WGS sequence"/>
</dbReference>
<accession>A0A1E5IUK8</accession>
<name>A0A1E5IUK8_SHECO</name>
<evidence type="ECO:0000313" key="1">
    <source>
        <dbReference type="EMBL" id="OEG74186.1"/>
    </source>
</evidence>
<dbReference type="EMBL" id="MCBT01000024">
    <property type="protein sequence ID" value="OEG74186.1"/>
    <property type="molecule type" value="Genomic_DNA"/>
</dbReference>
<reference evidence="1 2" key="1">
    <citation type="submission" date="2016-07" db="EMBL/GenBank/DDBJ databases">
        <title>Whole-genome of two Shewanella species isolated from a digestive organ of sea cucumber Apostichopus japonicus Selenka 1867.</title>
        <authorList>
            <person name="Hong H.-H."/>
            <person name="Choi H."/>
            <person name="Cheon S."/>
            <person name="Oh J.-S."/>
            <person name="Lee H.-G."/>
            <person name="Park C."/>
        </authorList>
    </citation>
    <scope>NUCLEOTIDE SEQUENCE [LARGE SCALE GENOMIC DNA]</scope>
    <source>
        <strain evidence="1 2">CSB03KR</strain>
    </source>
</reference>
<organism evidence="1 2">
    <name type="scientific">Shewanella colwelliana</name>
    <name type="common">Alteromonas colwelliana</name>
    <dbReference type="NCBI Taxonomy" id="23"/>
    <lineage>
        <taxon>Bacteria</taxon>
        <taxon>Pseudomonadati</taxon>
        <taxon>Pseudomonadota</taxon>
        <taxon>Gammaproteobacteria</taxon>
        <taxon>Alteromonadales</taxon>
        <taxon>Shewanellaceae</taxon>
        <taxon>Shewanella</taxon>
    </lineage>
</organism>
<gene>
    <name evidence="1" type="ORF">BEL05_00880</name>
</gene>
<comment type="caution">
    <text evidence="1">The sequence shown here is derived from an EMBL/GenBank/DDBJ whole genome shotgun (WGS) entry which is preliminary data.</text>
</comment>
<dbReference type="AlphaFoldDB" id="A0A1E5IUK8"/>